<name>A0A941E8E2_9ACTN</name>
<feature type="compositionally biased region" description="Basic residues" evidence="1">
    <location>
        <begin position="190"/>
        <end position="199"/>
    </location>
</feature>
<evidence type="ECO:0000313" key="3">
    <source>
        <dbReference type="Proteomes" id="UP000676325"/>
    </source>
</evidence>
<dbReference type="RefSeq" id="WP_212516953.1">
    <property type="nucleotide sequence ID" value="NZ_JAGSOH010000009.1"/>
</dbReference>
<evidence type="ECO:0000313" key="2">
    <source>
        <dbReference type="EMBL" id="MBR7825798.1"/>
    </source>
</evidence>
<dbReference type="AlphaFoldDB" id="A0A941E8E2"/>
<accession>A0A941E8E2</accession>
<protein>
    <submittedName>
        <fullName evidence="2">Uncharacterized protein</fullName>
    </submittedName>
</protein>
<comment type="caution">
    <text evidence="2">The sequence shown here is derived from an EMBL/GenBank/DDBJ whole genome shotgun (WGS) entry which is preliminary data.</text>
</comment>
<evidence type="ECO:0000256" key="1">
    <source>
        <dbReference type="SAM" id="MobiDB-lite"/>
    </source>
</evidence>
<dbReference type="GO" id="GO:0003677">
    <property type="term" value="F:DNA binding"/>
    <property type="evidence" value="ECO:0007669"/>
    <property type="project" value="InterPro"/>
</dbReference>
<dbReference type="EMBL" id="JAGSOH010000009">
    <property type="protein sequence ID" value="MBR7825798.1"/>
    <property type="molecule type" value="Genomic_DNA"/>
</dbReference>
<organism evidence="2 3">
    <name type="scientific">Actinospica acidithermotolerans</name>
    <dbReference type="NCBI Taxonomy" id="2828514"/>
    <lineage>
        <taxon>Bacteria</taxon>
        <taxon>Bacillati</taxon>
        <taxon>Actinomycetota</taxon>
        <taxon>Actinomycetes</taxon>
        <taxon>Catenulisporales</taxon>
        <taxon>Actinospicaceae</taxon>
        <taxon>Actinospica</taxon>
    </lineage>
</organism>
<sequence>MTAPPGGQPPRLNSDTVKDRLNRLFEFFPNPETGLPYTNEQAAARIAAMGTPIHRNTITNARRGETEPTLKHARAIHGLFPAAPGDYLMVGTEADRKAIAAQDAQTEPETDAVTEEDLRAIARLFGAPEEVLTSDTDLGKDFDLELQELLAQRRSGAHFLAFAMRYDQEPDAEVKQEMIRQLEQAGRIGRRLLANRRHPAPHDGRDDDADS</sequence>
<dbReference type="InterPro" id="IPR010982">
    <property type="entry name" value="Lambda_DNA-bd_dom_sf"/>
</dbReference>
<reference evidence="2" key="1">
    <citation type="submission" date="2021-04" db="EMBL/GenBank/DDBJ databases">
        <title>Genome based classification of Actinospica acidithermotolerans sp. nov., an actinobacterium isolated from an Indonesian hot spring.</title>
        <authorList>
            <person name="Kusuma A.B."/>
            <person name="Putra K.E."/>
            <person name="Nafisah S."/>
            <person name="Loh J."/>
            <person name="Nouioui I."/>
            <person name="Goodfellow M."/>
        </authorList>
    </citation>
    <scope>NUCLEOTIDE SEQUENCE</scope>
    <source>
        <strain evidence="2">MGRD01-02</strain>
    </source>
</reference>
<dbReference type="Gene3D" id="1.10.260.40">
    <property type="entry name" value="lambda repressor-like DNA-binding domains"/>
    <property type="match status" value="1"/>
</dbReference>
<keyword evidence="3" id="KW-1185">Reference proteome</keyword>
<proteinExistence type="predicted"/>
<gene>
    <name evidence="2" type="ORF">KDK95_05720</name>
</gene>
<dbReference type="Proteomes" id="UP000676325">
    <property type="component" value="Unassembled WGS sequence"/>
</dbReference>
<feature type="region of interest" description="Disordered" evidence="1">
    <location>
        <begin position="190"/>
        <end position="211"/>
    </location>
</feature>